<proteinExistence type="inferred from homology"/>
<evidence type="ECO:0000313" key="6">
    <source>
        <dbReference type="EMBL" id="QHW30065.1"/>
    </source>
</evidence>
<keyword evidence="3" id="KW-1005">Bacterial flagellum biogenesis</keyword>
<dbReference type="CDD" id="cd17470">
    <property type="entry name" value="T3SS_Flik_C"/>
    <property type="match status" value="1"/>
</dbReference>
<keyword evidence="7" id="KW-1185">Reference proteome</keyword>
<evidence type="ECO:0000256" key="1">
    <source>
        <dbReference type="ARBA" id="ARBA00003944"/>
    </source>
</evidence>
<dbReference type="InterPro" id="IPR001635">
    <property type="entry name" value="Flag_hook_Flik"/>
</dbReference>
<feature type="region of interest" description="Disordered" evidence="4">
    <location>
        <begin position="1"/>
        <end position="34"/>
    </location>
</feature>
<organism evidence="6 7">
    <name type="scientific">Paenibacillus rhizovicinus</name>
    <dbReference type="NCBI Taxonomy" id="2704463"/>
    <lineage>
        <taxon>Bacteria</taxon>
        <taxon>Bacillati</taxon>
        <taxon>Bacillota</taxon>
        <taxon>Bacilli</taxon>
        <taxon>Bacillales</taxon>
        <taxon>Paenibacillaceae</taxon>
        <taxon>Paenibacillus</taxon>
    </lineage>
</organism>
<dbReference type="Pfam" id="PF02120">
    <property type="entry name" value="Flg_hook"/>
    <property type="match status" value="1"/>
</dbReference>
<dbReference type="Proteomes" id="UP000479114">
    <property type="component" value="Chromosome"/>
</dbReference>
<dbReference type="KEGG" id="prz:GZH47_03910"/>
<dbReference type="GO" id="GO:0009424">
    <property type="term" value="C:bacterial-type flagellum hook"/>
    <property type="evidence" value="ECO:0007669"/>
    <property type="project" value="InterPro"/>
</dbReference>
<evidence type="ECO:0000256" key="4">
    <source>
        <dbReference type="SAM" id="MobiDB-lite"/>
    </source>
</evidence>
<dbReference type="InterPro" id="IPR038610">
    <property type="entry name" value="FliK-like_C_sf"/>
</dbReference>
<gene>
    <name evidence="6" type="ORF">GZH47_03910</name>
</gene>
<dbReference type="AlphaFoldDB" id="A0A6C0NV55"/>
<dbReference type="EMBL" id="CP048286">
    <property type="protein sequence ID" value="QHW30065.1"/>
    <property type="molecule type" value="Genomic_DNA"/>
</dbReference>
<dbReference type="RefSeq" id="WP_162638717.1">
    <property type="nucleotide sequence ID" value="NZ_CP048286.1"/>
</dbReference>
<dbReference type="GO" id="GO:0044780">
    <property type="term" value="P:bacterial-type flagellum assembly"/>
    <property type="evidence" value="ECO:0007669"/>
    <property type="project" value="InterPro"/>
</dbReference>
<evidence type="ECO:0000256" key="2">
    <source>
        <dbReference type="ARBA" id="ARBA00009149"/>
    </source>
</evidence>
<dbReference type="PRINTS" id="PR01007">
    <property type="entry name" value="FLGHOOKFLIK"/>
</dbReference>
<sequence>MQMPISNASPSAAPAAASSASGSTPPSSASVKVTEKGKFNQTFVQSLAGAQSTEANAQAGSDGAAAPVNNVSSNAIASLLGSNLSAADLLNAIEGLLQKLGNTDSDELSEKTTESDLKDALLQLDNLLSTLAGVPALPQPTIVPTLTASTAEGSSSADDDAANNGGALLAIVSNLNALAAQGTSVQAAETAVPNQSQAVVANLEELNALKAGLQEALVDLRSLLQDQKGTSANSEQLALISKQLTSIDQLISGNKAEAANVNSQPVDAAALDVIDSVRALQNTPQGNTHLQRMAHQLLHVSVLSAVQKPEENAGEAAASKVVTETADMNAQLSAANADIQRQLTTVNKPNFAQPVPVQQFASTIQSMVVKEFNVTTANGVSQAQLTLYPEHLGQVNVNISVHNGTLTAQFLTDTVAAKDMLENQMAQLRSALQAQGLQVDKLVVSQTSVQPNLFQDRQGTQGQQQGSAKRNKSNNDAIDDIEFATDLEDLSAQQAAARDLGLGRGIHTIA</sequence>
<evidence type="ECO:0000313" key="7">
    <source>
        <dbReference type="Proteomes" id="UP000479114"/>
    </source>
</evidence>
<evidence type="ECO:0000256" key="3">
    <source>
        <dbReference type="ARBA" id="ARBA00022795"/>
    </source>
</evidence>
<accession>A0A6C0NV55</accession>
<dbReference type="Gene3D" id="3.30.750.140">
    <property type="match status" value="1"/>
</dbReference>
<feature type="domain" description="Flagellar hook-length control protein-like C-terminal" evidence="5">
    <location>
        <begin position="374"/>
        <end position="448"/>
    </location>
</feature>
<evidence type="ECO:0000259" key="5">
    <source>
        <dbReference type="Pfam" id="PF02120"/>
    </source>
</evidence>
<dbReference type="InterPro" id="IPR021136">
    <property type="entry name" value="Flagellar_hook_control-like_C"/>
</dbReference>
<comment type="function">
    <text evidence="1">Controls the length of the flagellar hook.</text>
</comment>
<feature type="compositionally biased region" description="Low complexity" evidence="4">
    <location>
        <begin position="1"/>
        <end position="30"/>
    </location>
</feature>
<protein>
    <recommendedName>
        <fullName evidence="5">Flagellar hook-length control protein-like C-terminal domain-containing protein</fullName>
    </recommendedName>
</protein>
<comment type="similarity">
    <text evidence="2">Belongs to the FliK family.</text>
</comment>
<reference evidence="6 7" key="1">
    <citation type="submission" date="2020-02" db="EMBL/GenBank/DDBJ databases">
        <title>Paenibacillus sp. nov., isolated from rhizosphere soil of tomato.</title>
        <authorList>
            <person name="Weon H.-Y."/>
            <person name="Lee S.A."/>
        </authorList>
    </citation>
    <scope>NUCLEOTIDE SEQUENCE [LARGE SCALE GENOMIC DNA]</scope>
    <source>
        <strain evidence="6 7">14171R-81</strain>
    </source>
</reference>
<name>A0A6C0NV55_9BACL</name>
<feature type="region of interest" description="Disordered" evidence="4">
    <location>
        <begin position="453"/>
        <end position="475"/>
    </location>
</feature>